<keyword evidence="9" id="KW-0408">Iron</keyword>
<keyword evidence="5" id="KW-0004">4Fe-4S</keyword>
<dbReference type="InterPro" id="IPR051536">
    <property type="entry name" value="UDG_Type-4/5"/>
</dbReference>
<proteinExistence type="inferred from homology"/>
<evidence type="ECO:0000259" key="12">
    <source>
        <dbReference type="SMART" id="SM00986"/>
    </source>
</evidence>
<dbReference type="Gene3D" id="3.40.470.10">
    <property type="entry name" value="Uracil-DNA glycosylase-like domain"/>
    <property type="match status" value="1"/>
</dbReference>
<comment type="catalytic activity">
    <reaction evidence="1">
        <text>Hydrolyzes single-stranded DNA or mismatched double-stranded DNA and polynucleotides, releasing free uracil.</text>
        <dbReference type="EC" id="3.2.2.27"/>
    </reaction>
</comment>
<reference evidence="14" key="1">
    <citation type="submission" date="2017-09" db="EMBL/GenBank/DDBJ databases">
        <title>Depth-based differentiation of microbial function through sediment-hosted aquifers and enrichment of novel symbionts in the deep terrestrial subsurface.</title>
        <authorList>
            <person name="Probst A.J."/>
            <person name="Ladd B."/>
            <person name="Jarett J.K."/>
            <person name="Geller-Mcgrath D.E."/>
            <person name="Sieber C.M.K."/>
            <person name="Emerson J.B."/>
            <person name="Anantharaman K."/>
            <person name="Thomas B.C."/>
            <person name="Malmstrom R."/>
            <person name="Stieglmeier M."/>
            <person name="Klingl A."/>
            <person name="Woyke T."/>
            <person name="Ryan C.M."/>
            <person name="Banfield J.F."/>
        </authorList>
    </citation>
    <scope>NUCLEOTIDE SEQUENCE [LARGE SCALE GENOMIC DNA]</scope>
</reference>
<evidence type="ECO:0000256" key="10">
    <source>
        <dbReference type="ARBA" id="ARBA00023014"/>
    </source>
</evidence>
<evidence type="ECO:0000256" key="3">
    <source>
        <dbReference type="ARBA" id="ARBA00012030"/>
    </source>
</evidence>
<dbReference type="CDD" id="cd10030">
    <property type="entry name" value="UDG-F4_TTUDGA_SPO1dp_like"/>
    <property type="match status" value="1"/>
</dbReference>
<comment type="caution">
    <text evidence="13">The sequence shown here is derived from an EMBL/GenBank/DDBJ whole genome shotgun (WGS) entry which is preliminary data.</text>
</comment>
<evidence type="ECO:0000256" key="5">
    <source>
        <dbReference type="ARBA" id="ARBA00022485"/>
    </source>
</evidence>
<dbReference type="AlphaFoldDB" id="A0A2H0WN89"/>
<dbReference type="GO" id="GO:0051539">
    <property type="term" value="F:4 iron, 4 sulfur cluster binding"/>
    <property type="evidence" value="ECO:0007669"/>
    <property type="project" value="UniProtKB-KW"/>
</dbReference>
<dbReference type="EMBL" id="PEZJ01000008">
    <property type="protein sequence ID" value="PIS14112.1"/>
    <property type="molecule type" value="Genomic_DNA"/>
</dbReference>
<dbReference type="GO" id="GO:0046872">
    <property type="term" value="F:metal ion binding"/>
    <property type="evidence" value="ECO:0007669"/>
    <property type="project" value="UniProtKB-KW"/>
</dbReference>
<keyword evidence="7" id="KW-0227">DNA damage</keyword>
<dbReference type="GO" id="GO:0006281">
    <property type="term" value="P:DNA repair"/>
    <property type="evidence" value="ECO:0007669"/>
    <property type="project" value="UniProtKB-KW"/>
</dbReference>
<accession>A0A2H0WN89</accession>
<dbReference type="GO" id="GO:0004844">
    <property type="term" value="F:uracil DNA N-glycosylase activity"/>
    <property type="evidence" value="ECO:0007669"/>
    <property type="project" value="UniProtKB-EC"/>
</dbReference>
<dbReference type="Proteomes" id="UP000230033">
    <property type="component" value="Unassembled WGS sequence"/>
</dbReference>
<evidence type="ECO:0000313" key="14">
    <source>
        <dbReference type="Proteomes" id="UP000230033"/>
    </source>
</evidence>
<dbReference type="PANTHER" id="PTHR33693">
    <property type="entry name" value="TYPE-5 URACIL-DNA GLYCOSYLASE"/>
    <property type="match status" value="1"/>
</dbReference>
<evidence type="ECO:0000313" key="13">
    <source>
        <dbReference type="EMBL" id="PIS14112.1"/>
    </source>
</evidence>
<keyword evidence="6" id="KW-0479">Metal-binding</keyword>
<feature type="domain" description="Uracil-DNA glycosylase-like" evidence="12">
    <location>
        <begin position="31"/>
        <end position="180"/>
    </location>
</feature>
<evidence type="ECO:0000256" key="9">
    <source>
        <dbReference type="ARBA" id="ARBA00023004"/>
    </source>
</evidence>
<evidence type="ECO:0000256" key="6">
    <source>
        <dbReference type="ARBA" id="ARBA00022723"/>
    </source>
</evidence>
<dbReference type="SMART" id="SM00986">
    <property type="entry name" value="UDG"/>
    <property type="match status" value="1"/>
</dbReference>
<sequence>MTKLPDLNDIAAKVTHCHNCNLYKTATNPVPGEGNPEAEVMFIGEAPGYFEDLQGRPFVGQAGKLLDKLLQSIKLSREEVFICNMLRHRPPENRDPLPEEIKACEVFLDDQIKIINPKVIVTLGRFSMNKFLPGEYISNVHGQARYVDFAGQRYIIIPMYHPAAALRNGAVMDKLVADFKKITTFLKEPEVETEAPKQEEVKKHIQLSLIN</sequence>
<keyword evidence="11" id="KW-0234">DNA repair</keyword>
<dbReference type="InterPro" id="IPR005122">
    <property type="entry name" value="Uracil-DNA_glycosylase-like"/>
</dbReference>
<evidence type="ECO:0000256" key="7">
    <source>
        <dbReference type="ARBA" id="ARBA00022763"/>
    </source>
</evidence>
<evidence type="ECO:0000256" key="8">
    <source>
        <dbReference type="ARBA" id="ARBA00022801"/>
    </source>
</evidence>
<evidence type="ECO:0000256" key="4">
    <source>
        <dbReference type="ARBA" id="ARBA00019403"/>
    </source>
</evidence>
<protein>
    <recommendedName>
        <fullName evidence="4">Type-4 uracil-DNA glycosylase</fullName>
        <ecNumber evidence="3">3.2.2.27</ecNumber>
    </recommendedName>
</protein>
<comment type="similarity">
    <text evidence="2">Belongs to the uracil-DNA glycosylase (UDG) superfamily. Type 4 (UDGa) family.</text>
</comment>
<organism evidence="13 14">
    <name type="scientific">Candidatus Shapirobacteria bacterium CG09_land_8_20_14_0_10_47_13</name>
    <dbReference type="NCBI Taxonomy" id="1974481"/>
    <lineage>
        <taxon>Bacteria</taxon>
        <taxon>Candidatus Shapironibacteriota</taxon>
    </lineage>
</organism>
<dbReference type="InterPro" id="IPR005273">
    <property type="entry name" value="Ura-DNA_glyco_family4"/>
</dbReference>
<evidence type="ECO:0000256" key="2">
    <source>
        <dbReference type="ARBA" id="ARBA00006521"/>
    </source>
</evidence>
<evidence type="ECO:0000256" key="1">
    <source>
        <dbReference type="ARBA" id="ARBA00001400"/>
    </source>
</evidence>
<dbReference type="SUPFAM" id="SSF52141">
    <property type="entry name" value="Uracil-DNA glycosylase-like"/>
    <property type="match status" value="1"/>
</dbReference>
<gene>
    <name evidence="13" type="ORF">COT65_00620</name>
</gene>
<dbReference type="NCBIfam" id="TIGR00758">
    <property type="entry name" value="UDG_fam4"/>
    <property type="match status" value="1"/>
</dbReference>
<keyword evidence="10" id="KW-0411">Iron-sulfur</keyword>
<evidence type="ECO:0000256" key="11">
    <source>
        <dbReference type="ARBA" id="ARBA00023204"/>
    </source>
</evidence>
<name>A0A2H0WN89_9BACT</name>
<dbReference type="Pfam" id="PF03167">
    <property type="entry name" value="UDG"/>
    <property type="match status" value="1"/>
</dbReference>
<dbReference type="PANTHER" id="PTHR33693:SF1">
    <property type="entry name" value="TYPE-4 URACIL-DNA GLYCOSYLASE"/>
    <property type="match status" value="1"/>
</dbReference>
<dbReference type="SMART" id="SM00987">
    <property type="entry name" value="UreE_C"/>
    <property type="match status" value="1"/>
</dbReference>
<keyword evidence="8" id="KW-0378">Hydrolase</keyword>
<dbReference type="EC" id="3.2.2.27" evidence="3"/>
<dbReference type="InterPro" id="IPR036895">
    <property type="entry name" value="Uracil-DNA_glycosylase-like_sf"/>
</dbReference>